<keyword evidence="1" id="KW-0812">Transmembrane</keyword>
<feature type="transmembrane region" description="Helical" evidence="1">
    <location>
        <begin position="38"/>
        <end position="57"/>
    </location>
</feature>
<name>A0ABR7EUP5_9FIRM</name>
<feature type="transmembrane region" description="Helical" evidence="1">
    <location>
        <begin position="12"/>
        <end position="32"/>
    </location>
</feature>
<accession>A0ABR7EUP5</accession>
<evidence type="ECO:0000313" key="2">
    <source>
        <dbReference type="EMBL" id="MBC5665056.1"/>
    </source>
</evidence>
<evidence type="ECO:0000256" key="1">
    <source>
        <dbReference type="SAM" id="Phobius"/>
    </source>
</evidence>
<dbReference type="RefSeq" id="WP_021861239.1">
    <property type="nucleotide sequence ID" value="NZ_JACOOY010000007.1"/>
</dbReference>
<organism evidence="2 3">
    <name type="scientific">Dorea hominis</name>
    <dbReference type="NCBI Taxonomy" id="2763040"/>
    <lineage>
        <taxon>Bacteria</taxon>
        <taxon>Bacillati</taxon>
        <taxon>Bacillota</taxon>
        <taxon>Clostridia</taxon>
        <taxon>Lachnospirales</taxon>
        <taxon>Lachnospiraceae</taxon>
        <taxon>Dorea</taxon>
    </lineage>
</organism>
<keyword evidence="1" id="KW-1133">Transmembrane helix</keyword>
<keyword evidence="1" id="KW-0472">Membrane</keyword>
<comment type="caution">
    <text evidence="2">The sequence shown here is derived from an EMBL/GenBank/DDBJ whole genome shotgun (WGS) entry which is preliminary data.</text>
</comment>
<sequence length="64" mass="7372">MRRIIRRFLQNSKMITGVLVQMMAAFLFGFTAVELPNYLYFLIWCTGLILCCSVTGTKESKKAF</sequence>
<dbReference type="Proteomes" id="UP000647235">
    <property type="component" value="Unassembled WGS sequence"/>
</dbReference>
<proteinExistence type="predicted"/>
<reference evidence="2 3" key="1">
    <citation type="submission" date="2020-08" db="EMBL/GenBank/DDBJ databases">
        <title>Genome public.</title>
        <authorList>
            <person name="Liu C."/>
            <person name="Sun Q."/>
        </authorList>
    </citation>
    <scope>NUCLEOTIDE SEQUENCE [LARGE SCALE GENOMIC DNA]</scope>
    <source>
        <strain evidence="2 3">NSJ-36</strain>
    </source>
</reference>
<gene>
    <name evidence="2" type="ORF">H8S07_07155</name>
</gene>
<evidence type="ECO:0000313" key="3">
    <source>
        <dbReference type="Proteomes" id="UP000647235"/>
    </source>
</evidence>
<dbReference type="EMBL" id="JACOOY010000007">
    <property type="protein sequence ID" value="MBC5665056.1"/>
    <property type="molecule type" value="Genomic_DNA"/>
</dbReference>
<keyword evidence="3" id="KW-1185">Reference proteome</keyword>
<protein>
    <submittedName>
        <fullName evidence="2">Uncharacterized protein</fullName>
    </submittedName>
</protein>